<accession>A0A8T0EXM7</accession>
<sequence>MSDCDLSDGKTSEPTSPSVIIEVEASAEPSDDHGDNVFPLTRRTRGRNKNLIEGQGEPNDGSQSRTRSQPNHREEIEEIIFGQSSQLKTSGGFITDAVEELATTIRATDFDEGLAEEIMNKLELFSRYTDALITNKKQFGKKIRNVITQQFLVFFTNMIKYLCEKNKLLQSDIFDHKELLNNNEPARLKAKLYLLNNENENLRGKLARNGSNGPSTETKHQMETLVKICDEIKKRQDECQRTLNEIKNSSCAKSYAQAITSTPPGSVRLTKEPEGVVLIKPKMPDRSDYNVNKNTVMTTIQEKDPSIRVRGIGQLQGGGVKIITSNTESAKYVNSILKNTDGIENNYEILTPDKRSPQIILYNVSKGIETEELTKGLIEKNLFLCNPDNTPNFKINFKIPAKDREKHHWVITVPPRIFKEIREKGGLYFGWERLRVAEFIGIKQCKICMGYGHTSKTCINPNEKRCDRCGNVKTEGERHHCQGLRCINCIKHNQRFGTSLGTGHSCLDRRCKSYLKQKDIIRSRTDYGQ</sequence>
<protein>
    <recommendedName>
        <fullName evidence="4">Gag-like protein</fullName>
    </recommendedName>
</protein>
<feature type="compositionally biased region" description="Polar residues" evidence="1">
    <location>
        <begin position="60"/>
        <end position="69"/>
    </location>
</feature>
<gene>
    <name evidence="2" type="ORF">HNY73_015471</name>
</gene>
<dbReference type="AlphaFoldDB" id="A0A8T0EXM7"/>
<feature type="region of interest" description="Disordered" evidence="1">
    <location>
        <begin position="24"/>
        <end position="72"/>
    </location>
</feature>
<dbReference type="Proteomes" id="UP000807504">
    <property type="component" value="Unassembled WGS sequence"/>
</dbReference>
<comment type="caution">
    <text evidence="2">The sequence shown here is derived from an EMBL/GenBank/DDBJ whole genome shotgun (WGS) entry which is preliminary data.</text>
</comment>
<organism evidence="2 3">
    <name type="scientific">Argiope bruennichi</name>
    <name type="common">Wasp spider</name>
    <name type="synonym">Aranea bruennichi</name>
    <dbReference type="NCBI Taxonomy" id="94029"/>
    <lineage>
        <taxon>Eukaryota</taxon>
        <taxon>Metazoa</taxon>
        <taxon>Ecdysozoa</taxon>
        <taxon>Arthropoda</taxon>
        <taxon>Chelicerata</taxon>
        <taxon>Arachnida</taxon>
        <taxon>Araneae</taxon>
        <taxon>Araneomorphae</taxon>
        <taxon>Entelegynae</taxon>
        <taxon>Araneoidea</taxon>
        <taxon>Araneidae</taxon>
        <taxon>Argiope</taxon>
    </lineage>
</organism>
<evidence type="ECO:0008006" key="4">
    <source>
        <dbReference type="Google" id="ProtNLM"/>
    </source>
</evidence>
<name>A0A8T0EXM7_ARGBR</name>
<reference evidence="2" key="1">
    <citation type="journal article" date="2020" name="bioRxiv">
        <title>Chromosome-level reference genome of the European wasp spider Argiope bruennichi: a resource for studies on range expansion and evolutionary adaptation.</title>
        <authorList>
            <person name="Sheffer M.M."/>
            <person name="Hoppe A."/>
            <person name="Krehenwinkel H."/>
            <person name="Uhl G."/>
            <person name="Kuss A.W."/>
            <person name="Jensen L."/>
            <person name="Jensen C."/>
            <person name="Gillespie R.G."/>
            <person name="Hoff K.J."/>
            <person name="Prost S."/>
        </authorList>
    </citation>
    <scope>NUCLEOTIDE SEQUENCE</scope>
</reference>
<evidence type="ECO:0000313" key="2">
    <source>
        <dbReference type="EMBL" id="KAF8778779.1"/>
    </source>
</evidence>
<keyword evidence="3" id="KW-1185">Reference proteome</keyword>
<evidence type="ECO:0000313" key="3">
    <source>
        <dbReference type="Proteomes" id="UP000807504"/>
    </source>
</evidence>
<dbReference type="EMBL" id="JABXBU010002072">
    <property type="protein sequence ID" value="KAF8778779.1"/>
    <property type="molecule type" value="Genomic_DNA"/>
</dbReference>
<reference evidence="2" key="2">
    <citation type="submission" date="2020-06" db="EMBL/GenBank/DDBJ databases">
        <authorList>
            <person name="Sheffer M."/>
        </authorList>
    </citation>
    <scope>NUCLEOTIDE SEQUENCE</scope>
</reference>
<proteinExistence type="predicted"/>
<evidence type="ECO:0000256" key="1">
    <source>
        <dbReference type="SAM" id="MobiDB-lite"/>
    </source>
</evidence>